<evidence type="ECO:0000313" key="1">
    <source>
        <dbReference type="EMBL" id="MBP2471131.1"/>
    </source>
</evidence>
<keyword evidence="1" id="KW-0804">Transcription</keyword>
<reference evidence="1 2" key="1">
    <citation type="submission" date="2021-03" db="EMBL/GenBank/DDBJ databases">
        <title>Sequencing the genomes of 1000 actinobacteria strains.</title>
        <authorList>
            <person name="Klenk H.-P."/>
        </authorList>
    </citation>
    <scope>NUCLEOTIDE SEQUENCE [LARGE SCALE GENOMIC DNA]</scope>
    <source>
        <strain evidence="1 2">DSM 44580</strain>
    </source>
</reference>
<dbReference type="Proteomes" id="UP001519363">
    <property type="component" value="Unassembled WGS sequence"/>
</dbReference>
<accession>A0ABS5A3M1</accession>
<keyword evidence="1" id="KW-0240">DNA-directed RNA polymerase</keyword>
<dbReference type="GO" id="GO:0000428">
    <property type="term" value="C:DNA-directed RNA polymerase complex"/>
    <property type="evidence" value="ECO:0007669"/>
    <property type="project" value="UniProtKB-KW"/>
</dbReference>
<name>A0ABS5A3M1_9PSEU</name>
<gene>
    <name evidence="1" type="ORF">JOF53_000003</name>
</gene>
<organism evidence="1 2">
    <name type="scientific">Crossiella equi</name>
    <dbReference type="NCBI Taxonomy" id="130796"/>
    <lineage>
        <taxon>Bacteria</taxon>
        <taxon>Bacillati</taxon>
        <taxon>Actinomycetota</taxon>
        <taxon>Actinomycetes</taxon>
        <taxon>Pseudonocardiales</taxon>
        <taxon>Pseudonocardiaceae</taxon>
        <taxon>Crossiella</taxon>
    </lineage>
</organism>
<keyword evidence="2" id="KW-1185">Reference proteome</keyword>
<proteinExistence type="predicted"/>
<protein>
    <submittedName>
        <fullName evidence="1">DNA-directed RNA polymerase subunit RPC12/RpoP</fullName>
    </submittedName>
</protein>
<evidence type="ECO:0000313" key="2">
    <source>
        <dbReference type="Proteomes" id="UP001519363"/>
    </source>
</evidence>
<comment type="caution">
    <text evidence="1">The sequence shown here is derived from an EMBL/GenBank/DDBJ whole genome shotgun (WGS) entry which is preliminary data.</text>
</comment>
<dbReference type="EMBL" id="JAGIOO010000001">
    <property type="protein sequence ID" value="MBP2471131.1"/>
    <property type="molecule type" value="Genomic_DNA"/>
</dbReference>
<sequence length="464" mass="51987">MSTILRRLGLAETRHLCAAHPALDAQTLAALAPIATDGHRAHLVLHIGEHADQWRAGSGTPPAFVTRGKLAAELDWDAAQQAFNDPVQRRELVHRRMVGDVVTAHLVDRAEPLIRRVLRPMASRTVDRTPIAEFADLLCIARAAVAQGIWAYDPDRCSGPHYLRQWIEEHVHREMSLLLYQVAIPAKVYRRFRRIAAVRATLVDQLDREPTYTEMLAQANGAFTLTDLNDERYTRPRRSLNRTGLDTERIERDGADIHLATSDRTDRRADEAAIDAAEQPAADPALPVGAWGSILNILQLGPQQADLVAQHAGIPPYDELTEAQRTEHAIAARIGTPRSEVHEILLEFRLQAAGPDGRLRHVLGHLRAEEIDDLELTNLVRLLAPIPAAAEPPAPMPVLLTGFRPRLPEVPQRDVSAFTTQYRCTHCGWTGQERWWRRRFTLAELRCPACSRRAELHEGNQADR</sequence>
<dbReference type="RefSeq" id="WP_086782161.1">
    <property type="nucleotide sequence ID" value="NZ_JAGIOO010000001.1"/>
</dbReference>